<dbReference type="Proteomes" id="UP000027180">
    <property type="component" value="Plasmid pRetIE4771b"/>
</dbReference>
<dbReference type="InterPro" id="IPR011991">
    <property type="entry name" value="ArsR-like_HTH"/>
</dbReference>
<protein>
    <submittedName>
        <fullName evidence="1">ArsR family transcriptional regulator protein</fullName>
    </submittedName>
</protein>
<evidence type="ECO:0000313" key="1">
    <source>
        <dbReference type="EMBL" id="AIC30015.1"/>
    </source>
</evidence>
<dbReference type="KEGG" id="rei:IE4771_PB00287"/>
<dbReference type="EMBL" id="CP006988">
    <property type="protein sequence ID" value="AIC30015.1"/>
    <property type="molecule type" value="Genomic_DNA"/>
</dbReference>
<sequence>MTHKISVAEIRAKAAKSRGSGEVESAPLDWVTVLGVPANRQLLSLIVREDPSSVNELSKLAGKVQPNVSRGLKALAAAGLVELFHNGRTSKPVLTAFGREKVDQIEPSKAVQEQVIQADSSFASEVRPNLNLEFDPDDPFIGDLVANYYLKGRSTSTLAHWSGNLVALAEQWATHWWRIFYRRDAPYKFSDLRWSDNGAERQGNLLLTAHGSRIEISFREISQGILDLNPASRFVSIDDFENNLAALVRKLAERLEASSLLDTELHSFLARRLEVVSNHSEREFFKTAGALGVDPQNVDEQQAEEISSLIHQMPEEDARLDFASAVLFDNLKADNEWVRNGLEAKGDQNRLPDIVPLAKLLNIKETSSQLPWQNGIRLAQSLRRQLDLETTKALGGLSGLAQYLGGSPDFEAIYKPSSALKGFQSLVSDTPSVIVESNWGEASSMFLLARAVGDYLAYQGRNASVTNLYTDRQAVGRAFAAELIAPAAAVVSMIEESDWSDDKVANHFGTTVKVVKHQYDNNHLRYADA</sequence>
<dbReference type="RefSeq" id="WP_186007915.1">
    <property type="nucleotide sequence ID" value="NZ_CP006988.1"/>
</dbReference>
<dbReference type="HOGENOM" id="CLU_523467_0_0_5"/>
<accession>A0A060ID88</accession>
<dbReference type="Gene3D" id="1.10.10.10">
    <property type="entry name" value="Winged helix-like DNA-binding domain superfamily/Winged helix DNA-binding domain"/>
    <property type="match status" value="1"/>
</dbReference>
<dbReference type="InterPro" id="IPR036388">
    <property type="entry name" value="WH-like_DNA-bd_sf"/>
</dbReference>
<keyword evidence="1" id="KW-0614">Plasmid</keyword>
<organism evidence="1 2">
    <name type="scientific">Rhizobium etli bv. mimosae str. IE4771</name>
    <dbReference type="NCBI Taxonomy" id="1432050"/>
    <lineage>
        <taxon>Bacteria</taxon>
        <taxon>Pseudomonadati</taxon>
        <taxon>Pseudomonadota</taxon>
        <taxon>Alphaproteobacteria</taxon>
        <taxon>Hyphomicrobiales</taxon>
        <taxon>Rhizobiaceae</taxon>
        <taxon>Rhizobium/Agrobacterium group</taxon>
        <taxon>Rhizobium</taxon>
    </lineage>
</organism>
<dbReference type="InterPro" id="IPR036390">
    <property type="entry name" value="WH_DNA-bd_sf"/>
</dbReference>
<dbReference type="SUPFAM" id="SSF46785">
    <property type="entry name" value="Winged helix' DNA-binding domain"/>
    <property type="match status" value="1"/>
</dbReference>
<evidence type="ECO:0000313" key="2">
    <source>
        <dbReference type="Proteomes" id="UP000027180"/>
    </source>
</evidence>
<name>A0A060ID88_RHIET</name>
<dbReference type="GO" id="GO:0006355">
    <property type="term" value="P:regulation of DNA-templated transcription"/>
    <property type="evidence" value="ECO:0007669"/>
    <property type="project" value="UniProtKB-ARBA"/>
</dbReference>
<geneLocation type="plasmid" evidence="1 2">
    <name>pRetIE4771b</name>
</geneLocation>
<dbReference type="AlphaFoldDB" id="A0A060ID88"/>
<dbReference type="CDD" id="cd00090">
    <property type="entry name" value="HTH_ARSR"/>
    <property type="match status" value="1"/>
</dbReference>
<reference evidence="1 2" key="1">
    <citation type="submission" date="2013-12" db="EMBL/GenBank/DDBJ databases">
        <title>Complete genome sequence of Rhizobium etli bv. mimosae IE4771.</title>
        <authorList>
            <person name="Bustos P."/>
            <person name="Santamaria R.I."/>
            <person name="Lozano L."/>
            <person name="Ormeno-Orrillo E."/>
            <person name="Rogel M.A."/>
            <person name="Romero D."/>
            <person name="Cevallos M.A."/>
            <person name="Martinez-Romero E."/>
            <person name="Gonzalez V."/>
        </authorList>
    </citation>
    <scope>NUCLEOTIDE SEQUENCE [LARGE SCALE GENOMIC DNA]</scope>
    <source>
        <strain evidence="1 2">IE4771</strain>
        <plasmid evidence="2">Plasmid pRetIE4771b</plasmid>
    </source>
</reference>
<dbReference type="Pfam" id="PF25212">
    <property type="entry name" value="HVO_A0114"/>
    <property type="match status" value="1"/>
</dbReference>
<proteinExistence type="predicted"/>
<gene>
    <name evidence="1" type="ORF">IE4771_PB00287</name>
</gene>